<dbReference type="RefSeq" id="WP_066663214.1">
    <property type="nucleotide sequence ID" value="NZ_CBCSCL010000015.1"/>
</dbReference>
<dbReference type="PROSITE" id="PS50943">
    <property type="entry name" value="HTH_CROC1"/>
    <property type="match status" value="1"/>
</dbReference>
<keyword evidence="3" id="KW-1185">Reference proteome</keyword>
<dbReference type="Pfam" id="PF01381">
    <property type="entry name" value="HTH_3"/>
    <property type="match status" value="1"/>
</dbReference>
<name>A0A193GJD2_9BORD</name>
<dbReference type="OrthoDB" id="9034362at2"/>
<evidence type="ECO:0000313" key="3">
    <source>
        <dbReference type="Proteomes" id="UP000091926"/>
    </source>
</evidence>
<dbReference type="KEGG" id="bfz:BAU07_23525"/>
<protein>
    <recommendedName>
        <fullName evidence="1">HTH cro/C1-type domain-containing protein</fullName>
    </recommendedName>
</protein>
<evidence type="ECO:0000313" key="2">
    <source>
        <dbReference type="EMBL" id="ANN79693.1"/>
    </source>
</evidence>
<evidence type="ECO:0000259" key="1">
    <source>
        <dbReference type="PROSITE" id="PS50943"/>
    </source>
</evidence>
<dbReference type="GO" id="GO:0003677">
    <property type="term" value="F:DNA binding"/>
    <property type="evidence" value="ECO:0007669"/>
    <property type="project" value="InterPro"/>
</dbReference>
<dbReference type="EMBL" id="CP016172">
    <property type="protein sequence ID" value="ANN79693.1"/>
    <property type="molecule type" value="Genomic_DNA"/>
</dbReference>
<dbReference type="Gene3D" id="1.10.260.40">
    <property type="entry name" value="lambda repressor-like DNA-binding domains"/>
    <property type="match status" value="1"/>
</dbReference>
<dbReference type="Proteomes" id="UP000091926">
    <property type="component" value="Chromosome"/>
</dbReference>
<sequence>MKTFSDRLRRVRVLRGYTQAELARLAGLSQSAVASYESGERQSSRGLFKLAATLGVEAQWLDTGKGPMERAADGYGNTPASSRYAVMEDINQGGFSEARKGGEWPFANIPRNRYDGLTARDKRHLETMVGAFVDACHANYAAARPKSKPRRGD</sequence>
<feature type="domain" description="HTH cro/C1-type" evidence="1">
    <location>
        <begin position="8"/>
        <end position="61"/>
    </location>
</feature>
<accession>A0A193GJD2</accession>
<gene>
    <name evidence="2" type="ORF">BAU07_23525</name>
</gene>
<dbReference type="SMART" id="SM00530">
    <property type="entry name" value="HTH_XRE"/>
    <property type="match status" value="1"/>
</dbReference>
<proteinExistence type="predicted"/>
<organism evidence="2 3">
    <name type="scientific">Bordetella flabilis</name>
    <dbReference type="NCBI Taxonomy" id="463014"/>
    <lineage>
        <taxon>Bacteria</taxon>
        <taxon>Pseudomonadati</taxon>
        <taxon>Pseudomonadota</taxon>
        <taxon>Betaproteobacteria</taxon>
        <taxon>Burkholderiales</taxon>
        <taxon>Alcaligenaceae</taxon>
        <taxon>Bordetella</taxon>
    </lineage>
</organism>
<dbReference type="SUPFAM" id="SSF47413">
    <property type="entry name" value="lambda repressor-like DNA-binding domains"/>
    <property type="match status" value="1"/>
</dbReference>
<dbReference type="InterPro" id="IPR010982">
    <property type="entry name" value="Lambda_DNA-bd_dom_sf"/>
</dbReference>
<dbReference type="InterPro" id="IPR001387">
    <property type="entry name" value="Cro/C1-type_HTH"/>
</dbReference>
<dbReference type="STRING" id="463014.BAU07_23525"/>
<reference evidence="2 3" key="1">
    <citation type="submission" date="2016-06" db="EMBL/GenBank/DDBJ databases">
        <title>Complete genome sequences of Bordetella bronchialis and Bordetella flabilis.</title>
        <authorList>
            <person name="LiPuma J.J."/>
            <person name="Spilker T."/>
        </authorList>
    </citation>
    <scope>NUCLEOTIDE SEQUENCE [LARGE SCALE GENOMIC DNA]</scope>
    <source>
        <strain evidence="2 3">AU10664</strain>
    </source>
</reference>
<dbReference type="CDD" id="cd00093">
    <property type="entry name" value="HTH_XRE"/>
    <property type="match status" value="1"/>
</dbReference>
<dbReference type="AlphaFoldDB" id="A0A193GJD2"/>